<reference evidence="4 5" key="1">
    <citation type="journal article" date="2016" name="Nat. Commun.">
        <title>Thousands of microbial genomes shed light on interconnected biogeochemical processes in an aquifer system.</title>
        <authorList>
            <person name="Anantharaman K."/>
            <person name="Brown C.T."/>
            <person name="Hug L.A."/>
            <person name="Sharon I."/>
            <person name="Castelle C.J."/>
            <person name="Probst A.J."/>
            <person name="Thomas B.C."/>
            <person name="Singh A."/>
            <person name="Wilkins M.J."/>
            <person name="Karaoz U."/>
            <person name="Brodie E.L."/>
            <person name="Williams K.H."/>
            <person name="Hubbard S.S."/>
            <person name="Banfield J.F."/>
        </authorList>
    </citation>
    <scope>NUCLEOTIDE SEQUENCE [LARGE SCALE GENOMIC DNA]</scope>
</reference>
<dbReference type="STRING" id="1801992.A2Y98_02605"/>
<comment type="caution">
    <text evidence="4">The sequence shown here is derived from an EMBL/GenBank/DDBJ whole genome shotgun (WGS) entry which is preliminary data.</text>
</comment>
<dbReference type="InterPro" id="IPR004300">
    <property type="entry name" value="Glyco_hydro_57_N"/>
</dbReference>
<name>A0A1G2F811_9BACT</name>
<dbReference type="SUPFAM" id="SSF88713">
    <property type="entry name" value="Glycoside hydrolase/deacetylase"/>
    <property type="match status" value="1"/>
</dbReference>
<comment type="similarity">
    <text evidence="1">Belongs to the glycosyl hydrolase 57 family.</text>
</comment>
<dbReference type="Proteomes" id="UP000179099">
    <property type="component" value="Unassembled WGS sequence"/>
</dbReference>
<dbReference type="GO" id="GO:0003824">
    <property type="term" value="F:catalytic activity"/>
    <property type="evidence" value="ECO:0007669"/>
    <property type="project" value="InterPro"/>
</dbReference>
<dbReference type="AlphaFoldDB" id="A0A1G2F811"/>
<protein>
    <recommendedName>
        <fullName evidence="3">Glycoside hydrolase family 57 N-terminal domain-containing protein</fullName>
    </recommendedName>
</protein>
<evidence type="ECO:0000313" key="5">
    <source>
        <dbReference type="Proteomes" id="UP000179099"/>
    </source>
</evidence>
<dbReference type="GO" id="GO:0005975">
    <property type="term" value="P:carbohydrate metabolic process"/>
    <property type="evidence" value="ECO:0007669"/>
    <property type="project" value="InterPro"/>
</dbReference>
<dbReference type="Pfam" id="PF03065">
    <property type="entry name" value="Glyco_hydro_57"/>
    <property type="match status" value="1"/>
</dbReference>
<dbReference type="InterPro" id="IPR011330">
    <property type="entry name" value="Glyco_hydro/deAcase_b/a-brl"/>
</dbReference>
<accession>A0A1G2F811</accession>
<gene>
    <name evidence="4" type="ORF">A2Y98_02605</name>
</gene>
<feature type="domain" description="Glycoside hydrolase family 57 N-terminal" evidence="3">
    <location>
        <begin position="28"/>
        <end position="245"/>
    </location>
</feature>
<dbReference type="PANTHER" id="PTHR36306">
    <property type="entry name" value="ALPHA-AMYLASE-RELATED-RELATED"/>
    <property type="match status" value="1"/>
</dbReference>
<dbReference type="Gene3D" id="3.20.110.20">
    <property type="match status" value="1"/>
</dbReference>
<sequence length="497" mass="57645">MYWANFFHIYQPSSQQPDILEAVVAQSYRPILQAIKNQKNVFLSMNVNGALLELFDKHGYQDLIQTLKDLMNEGRIEITGCAKYHAFLPLIEKDEIIRQIKLNDETNKFFLGSSYKPKGFFPPEMGYKEELAQIISDLGFQWIILDEIALGGQTGKVDYKKIYKIKKNGLLVFFRERRISNLIMSALVRTPKALEQAMKKDFSSGRYLLTAMDGETFGHHRPGLQNMLPELFAASKFQFIKISDIPKYFNELVEVDPVKSTWASSPDDIGKNIQFLSWFDPENIIHKWQWELFELVLDAVRSADKKSPDHKQIRSSMDIAMASDHFWWASAKPWWSLEMIEDGAWRLLETIRMCPGIAREKLQKAGDLYEKIISTAFEWQRSGQVRKNALLQRSILRIPFKERTLEAGGAEEGVYWAFIGMMKKMEKKAAQAGEYEKAILWRDAIFKLENKLDIYDAINAIDLLRTELPNEEIEKIIERYKEQYAKIRGGQPEQRGA</sequence>
<dbReference type="InterPro" id="IPR052046">
    <property type="entry name" value="GH57_Enzymes"/>
</dbReference>
<dbReference type="EMBL" id="MHMW01000018">
    <property type="protein sequence ID" value="OGZ34196.1"/>
    <property type="molecule type" value="Genomic_DNA"/>
</dbReference>
<evidence type="ECO:0000313" key="4">
    <source>
        <dbReference type="EMBL" id="OGZ34196.1"/>
    </source>
</evidence>
<organism evidence="4 5">
    <name type="scientific">Candidatus Portnoybacteria bacterium RBG_19FT_COMBO_36_7</name>
    <dbReference type="NCBI Taxonomy" id="1801992"/>
    <lineage>
        <taxon>Bacteria</taxon>
        <taxon>Candidatus Portnoyibacteriota</taxon>
    </lineage>
</organism>
<evidence type="ECO:0000259" key="3">
    <source>
        <dbReference type="Pfam" id="PF03065"/>
    </source>
</evidence>
<proteinExistence type="inferred from homology"/>
<keyword evidence="2" id="KW-0119">Carbohydrate metabolism</keyword>
<evidence type="ECO:0000256" key="2">
    <source>
        <dbReference type="ARBA" id="ARBA00023277"/>
    </source>
</evidence>
<evidence type="ECO:0000256" key="1">
    <source>
        <dbReference type="ARBA" id="ARBA00006821"/>
    </source>
</evidence>